<protein>
    <recommendedName>
        <fullName evidence="5">Aminotransferase class V-fold PLP-dependent enzyme</fullName>
    </recommendedName>
</protein>
<comment type="caution">
    <text evidence="3">The sequence shown here is derived from an EMBL/GenBank/DDBJ whole genome shotgun (WGS) entry which is preliminary data.</text>
</comment>
<dbReference type="GO" id="GO:0004124">
    <property type="term" value="F:cysteine synthase activity"/>
    <property type="evidence" value="ECO:0007669"/>
    <property type="project" value="TreeGrafter"/>
</dbReference>
<dbReference type="Pfam" id="PF00266">
    <property type="entry name" value="Aminotran_5"/>
    <property type="match status" value="1"/>
</dbReference>
<sequence>MQTYPLKSITIEEAALKQFKFVDCISQVFPGNELLSQGDLGVVPGLNKPETTDKVEKVLAKFFGTEAALLVRGAGTNAIRNALYRAIGPNKTIMIHDAPVYPTTQVSLDMLNIATIKVNFNDIEEVIKVINDKTFDGILIQLTRQKPDDAYDSEQLIQAIRKIHSEIPIVTDDNYAVMKIPKIGVEMGASLSCFSTFKLLGPEGIGCVVGKKTYIELLKKDSYSGGLQVQGHEALAVLRGLTYAPVALAISARTSQELYDRLNNGELEGIKSARIANAQSKVVLVEFEEAIAKKVLEQAKEFGAAPYPVGAESKYEIVPMFYRVSNTFLQYDSSYEEKMIRINPMRAGADTIIRILKQSIDKVEKANNRKE</sequence>
<evidence type="ECO:0000313" key="4">
    <source>
        <dbReference type="Proteomes" id="UP000887127"/>
    </source>
</evidence>
<evidence type="ECO:0000259" key="1">
    <source>
        <dbReference type="Pfam" id="PF00266"/>
    </source>
</evidence>
<dbReference type="SUPFAM" id="SSF53383">
    <property type="entry name" value="PLP-dependent transferases"/>
    <property type="match status" value="1"/>
</dbReference>
<dbReference type="Gene3D" id="3.90.1150.130">
    <property type="match status" value="1"/>
</dbReference>
<dbReference type="RefSeq" id="WP_091762586.1">
    <property type="nucleotide sequence ID" value="NZ_BJVX01000015.1"/>
</dbReference>
<dbReference type="GO" id="GO:0071269">
    <property type="term" value="P:L-homocysteine biosynthetic process"/>
    <property type="evidence" value="ECO:0007669"/>
    <property type="project" value="TreeGrafter"/>
</dbReference>
<dbReference type="InterPro" id="IPR015424">
    <property type="entry name" value="PyrdxlP-dep_Trfase"/>
</dbReference>
<dbReference type="GeneID" id="96911934"/>
<evidence type="ECO:0000259" key="2">
    <source>
        <dbReference type="Pfam" id="PF22475"/>
    </source>
</evidence>
<dbReference type="GO" id="GO:0003961">
    <property type="term" value="F:O-acetylhomoserine aminocarboxypropyltransferase activity"/>
    <property type="evidence" value="ECO:0007669"/>
    <property type="project" value="TreeGrafter"/>
</dbReference>
<dbReference type="EMBL" id="BKBI01000006">
    <property type="protein sequence ID" value="GEQ35492.1"/>
    <property type="molecule type" value="Genomic_DNA"/>
</dbReference>
<evidence type="ECO:0008006" key="5">
    <source>
        <dbReference type="Google" id="ProtNLM"/>
    </source>
</evidence>
<dbReference type="Gene3D" id="3.40.640.10">
    <property type="entry name" value="Type I PLP-dependent aspartate aminotransferase-like (Major domain)"/>
    <property type="match status" value="1"/>
</dbReference>
<organism evidence="3 4">
    <name type="scientific">Marinilactibacillus psychrotolerans</name>
    <dbReference type="NCBI Taxonomy" id="191770"/>
    <lineage>
        <taxon>Bacteria</taxon>
        <taxon>Bacillati</taxon>
        <taxon>Bacillota</taxon>
        <taxon>Bacilli</taxon>
        <taxon>Lactobacillales</taxon>
        <taxon>Carnobacteriaceae</taxon>
        <taxon>Marinilactibacillus</taxon>
    </lineage>
</organism>
<dbReference type="Pfam" id="PF22475">
    <property type="entry name" value="YhfS-like_C"/>
    <property type="match status" value="1"/>
</dbReference>
<dbReference type="Proteomes" id="UP000887127">
    <property type="component" value="Unassembled WGS sequence"/>
</dbReference>
<proteinExistence type="predicted"/>
<dbReference type="InterPro" id="IPR000192">
    <property type="entry name" value="Aminotrans_V_dom"/>
</dbReference>
<dbReference type="InterPro" id="IPR054718">
    <property type="entry name" value="YhfS-like_C"/>
</dbReference>
<dbReference type="InterPro" id="IPR006235">
    <property type="entry name" value="OAc-hSer/O-AcSer_sulfhydrylase"/>
</dbReference>
<dbReference type="GO" id="GO:0005737">
    <property type="term" value="C:cytoplasm"/>
    <property type="evidence" value="ECO:0007669"/>
    <property type="project" value="TreeGrafter"/>
</dbReference>
<feature type="domain" description="Aminotransferase class V" evidence="1">
    <location>
        <begin position="53"/>
        <end position="226"/>
    </location>
</feature>
<reference evidence="3" key="1">
    <citation type="submission" date="2019-08" db="EMBL/GenBank/DDBJ databases">
        <title>Marinilactibacillus psychrotolerans M13-2T whole genome sequencing project.</title>
        <authorList>
            <person name="Ishikawa M."/>
            <person name="Suzuki T."/>
            <person name="Matsutani M."/>
        </authorList>
    </citation>
    <scope>NUCLEOTIDE SEQUENCE</scope>
    <source>
        <strain evidence="3">M13-2T</strain>
    </source>
</reference>
<evidence type="ECO:0000313" key="3">
    <source>
        <dbReference type="EMBL" id="GEQ35492.1"/>
    </source>
</evidence>
<dbReference type="PANTHER" id="PTHR43797">
    <property type="entry name" value="HOMOCYSTEINE/CYSTEINE SYNTHASE"/>
    <property type="match status" value="1"/>
</dbReference>
<feature type="domain" description="YhfS-like C-terminal" evidence="2">
    <location>
        <begin position="257"/>
        <end position="356"/>
    </location>
</feature>
<name>A0AAV3WU02_9LACT</name>
<dbReference type="InterPro" id="IPR015421">
    <property type="entry name" value="PyrdxlP-dep_Trfase_major"/>
</dbReference>
<dbReference type="GO" id="GO:0006535">
    <property type="term" value="P:cysteine biosynthetic process from serine"/>
    <property type="evidence" value="ECO:0007669"/>
    <property type="project" value="TreeGrafter"/>
</dbReference>
<dbReference type="AlphaFoldDB" id="A0AAV3WU02"/>
<accession>A0AAV3WU02</accession>
<gene>
    <name evidence="3" type="ORF">M132T_10000</name>
</gene>
<dbReference type="PANTHER" id="PTHR43797:SF2">
    <property type="entry name" value="HOMOCYSTEINE_CYSTEINE SYNTHASE"/>
    <property type="match status" value="1"/>
</dbReference>